<dbReference type="OrthoDB" id="9801841at2"/>
<dbReference type="eggNOG" id="COG0515">
    <property type="taxonomic scope" value="Bacteria"/>
</dbReference>
<dbReference type="PROSITE" id="PS50011">
    <property type="entry name" value="PROTEIN_KINASE_DOM"/>
    <property type="match status" value="1"/>
</dbReference>
<proteinExistence type="predicted"/>
<evidence type="ECO:0000259" key="1">
    <source>
        <dbReference type="PROSITE" id="PS50011"/>
    </source>
</evidence>
<reference evidence="2 3" key="1">
    <citation type="journal article" date="2012" name="Stand. Genomic Sci.">
        <title>Complete genome sequence of the melanogenic marine bacterium Marinomonas mediterranea type strain (MMB-1(T)).</title>
        <authorList>
            <person name="Lucas-Elio P."/>
            <person name="Goodwin L."/>
            <person name="Woyke T."/>
            <person name="Pitluck S."/>
            <person name="Nolan M."/>
            <person name="Kyrpides N.C."/>
            <person name="Detter J.C."/>
            <person name="Copeland A."/>
            <person name="Teshima H."/>
            <person name="Bruce D."/>
            <person name="Detter C."/>
            <person name="Tapia R."/>
            <person name="Han S."/>
            <person name="Land M.L."/>
            <person name="Ivanova N."/>
            <person name="Mikhailova N."/>
            <person name="Johnston A.W."/>
            <person name="Sanchez-Amat A."/>
        </authorList>
    </citation>
    <scope>NUCLEOTIDE SEQUENCE [LARGE SCALE GENOMIC DNA]</scope>
    <source>
        <strain evidence="3">ATCC 700492 / JCM 21426 / NBRC 103028 / MMB-1</strain>
    </source>
</reference>
<keyword evidence="2" id="KW-0808">Transferase</keyword>
<dbReference type="EMBL" id="CP002583">
    <property type="protein sequence ID" value="ADZ90069.1"/>
    <property type="molecule type" value="Genomic_DNA"/>
</dbReference>
<dbReference type="Gene3D" id="1.10.510.10">
    <property type="entry name" value="Transferase(Phosphotransferase) domain 1"/>
    <property type="match status" value="1"/>
</dbReference>
<keyword evidence="2" id="KW-0723">Serine/threonine-protein kinase</keyword>
<protein>
    <submittedName>
        <fullName evidence="2">Serine/threonine protein kinase</fullName>
    </submittedName>
</protein>
<evidence type="ECO:0000313" key="2">
    <source>
        <dbReference type="EMBL" id="ADZ90069.1"/>
    </source>
</evidence>
<keyword evidence="3" id="KW-1185">Reference proteome</keyword>
<dbReference type="HOGENOM" id="CLU_986260_0_0_6"/>
<dbReference type="Proteomes" id="UP000001062">
    <property type="component" value="Chromosome"/>
</dbReference>
<sequence precursor="true">MSPFFDEINTLFPNGVIESIGPRCFLVRFKGNGDQDDKEIRVKLATSPLEVQCLQREALWLHRLRRTHLSVQRNASLERRGSFLLLTSSYVQGSSVDQLLRNSAVTLEQRKSMITQLLALLDDLYSEGIVHGDIKLSNLIMGKSDTLSLIDFANMRRIGEPLADRGVIQVTPCYQYPKQVSIAHPYMDVYAALLCIGMLASGNAKYQVADVRSETYLENFFHPSDTFKWLGLEREVERQARQHYGLIKADLNVAHSQIETKESATALPRAEQNLMLFNGGMS</sequence>
<dbReference type="KEGG" id="mme:Marme_0786"/>
<dbReference type="RefSeq" id="WP_013659974.1">
    <property type="nucleotide sequence ID" value="NC_015276.1"/>
</dbReference>
<name>F2K2M4_MARM1</name>
<dbReference type="GO" id="GO:0005524">
    <property type="term" value="F:ATP binding"/>
    <property type="evidence" value="ECO:0007669"/>
    <property type="project" value="InterPro"/>
</dbReference>
<dbReference type="SMART" id="SM00220">
    <property type="entry name" value="S_TKc"/>
    <property type="match status" value="1"/>
</dbReference>
<dbReference type="SUPFAM" id="SSF56112">
    <property type="entry name" value="Protein kinase-like (PK-like)"/>
    <property type="match status" value="1"/>
</dbReference>
<dbReference type="STRING" id="717774.Marme_0786"/>
<accession>F2K2M4</accession>
<evidence type="ECO:0000313" key="3">
    <source>
        <dbReference type="Proteomes" id="UP000001062"/>
    </source>
</evidence>
<feature type="domain" description="Protein kinase" evidence="1">
    <location>
        <begin position="14"/>
        <end position="282"/>
    </location>
</feature>
<dbReference type="InterPro" id="IPR011009">
    <property type="entry name" value="Kinase-like_dom_sf"/>
</dbReference>
<gene>
    <name evidence="2" type="ordered locus">Marme_0786</name>
</gene>
<dbReference type="GO" id="GO:0004674">
    <property type="term" value="F:protein serine/threonine kinase activity"/>
    <property type="evidence" value="ECO:0007669"/>
    <property type="project" value="UniProtKB-KW"/>
</dbReference>
<dbReference type="Pfam" id="PF00069">
    <property type="entry name" value="Pkinase"/>
    <property type="match status" value="1"/>
</dbReference>
<keyword evidence="2" id="KW-0418">Kinase</keyword>
<organism evidence="2 3">
    <name type="scientific">Marinomonas mediterranea (strain ATCC 700492 / JCM 21426 / NBRC 103028 / MMB-1)</name>
    <dbReference type="NCBI Taxonomy" id="717774"/>
    <lineage>
        <taxon>Bacteria</taxon>
        <taxon>Pseudomonadati</taxon>
        <taxon>Pseudomonadota</taxon>
        <taxon>Gammaproteobacteria</taxon>
        <taxon>Oceanospirillales</taxon>
        <taxon>Oceanospirillaceae</taxon>
        <taxon>Marinomonas</taxon>
    </lineage>
</organism>
<dbReference type="InterPro" id="IPR000719">
    <property type="entry name" value="Prot_kinase_dom"/>
</dbReference>
<dbReference type="InterPro" id="IPR008271">
    <property type="entry name" value="Ser/Thr_kinase_AS"/>
</dbReference>
<dbReference type="PATRIC" id="fig|717774.3.peg.817"/>
<dbReference type="PROSITE" id="PS00108">
    <property type="entry name" value="PROTEIN_KINASE_ST"/>
    <property type="match status" value="1"/>
</dbReference>
<dbReference type="AlphaFoldDB" id="F2K2M4"/>